<dbReference type="Pfam" id="PF00307">
    <property type="entry name" value="CH"/>
    <property type="match status" value="1"/>
</dbReference>
<evidence type="ECO:0000313" key="9">
    <source>
        <dbReference type="Proteomes" id="UP000288216"/>
    </source>
</evidence>
<sequence length="972" mass="109150">MANAHNMQSATAKSIRPFKSSEEYLFAMKEDLAEWLNDLYGLEMALEGFMEVLETGWVLCQHANNVTRVAQDFSRDYPQLLSKLKLPQSGVTYTTTAQPGTFLARDNVSNFIQWCRKELEIKDVLMFETEDLVLRKNEKNFVLCLLEVARRASKFGMLAPVLIQLEEEIEEEIRVEMDLPLETIPPKPKPQKELCDFKNLDEMVRHLVSRCTCPDQFPMMKVSEGKYKVGDSNTLIFVRILRNHVMVRVGGGWDTLEHYLDKHDPCRCTSLTHKQVARFSSPHRSATPVHEIKSRLPLRSDQTNKPQTALILSRSQSPMPPVEWRLNTPSALSLRSRSAVRPPSPAVHTTAGENSATRALRDKSEPRQLLQTRQKDRPSTPSYQTSVNAGSTKANSITTTAARTGRERSRTLPVSSKPCPVAQENKRIFVPSMDSKKGPNQLIVPLQSDNRLNRTWTNSQFVESKMDHSNSNVGKQSTSGFSQTHKPTSEMTPRISKGSMRSHSPVPGRGSKFSVIQDTERKSEKGQVTHRPLSLAGTWQESCWQEPKCISKALTDGAKKWTQQKGQIRPRTPDLYSINNNNNKGVNEQKDLCLFAPPPINPAQESELYKSLEDEIASNMKALEVDLLEDNLEDSAINAFAPVSSLSTSSKQKEFKRLDSPRSKCSVSSFPEATSPLDNINRPCSCSNVTSTQSIKATENGSCFNAVLAELVSRTQKLNRVDIENWIAKSPPKMVFTDSNANLQTADLSSIQTSKQFPNRVEVQSECYAGSTSVQCNQENNGFNVTNPGSVKSYIAPARNSMSALEVNSKSTNEGSDTNSSLEWPDPPCAPQKARVQQERQRRSLKKPERVPSIYKLKLRPKIRPRRDNRPEKKPSKIPTPLSYRVADKTLKGTTKSGTTHKTLKANSKISKSKVQGKQNPTLYFAKPEEDLGSGEDRWPPCRVPPRGRTAVVQQSIREDTEQRKEDEESWV</sequence>
<dbReference type="CDD" id="cd21268">
    <property type="entry name" value="CH_GAS2L1_2"/>
    <property type="match status" value="1"/>
</dbReference>
<feature type="compositionally biased region" description="Basic and acidic residues" evidence="5">
    <location>
        <begin position="518"/>
        <end position="527"/>
    </location>
</feature>
<dbReference type="GO" id="GO:0051764">
    <property type="term" value="P:actin crosslink formation"/>
    <property type="evidence" value="ECO:0007669"/>
    <property type="project" value="TreeGrafter"/>
</dbReference>
<protein>
    <recommendedName>
        <fullName evidence="10">GAR domain-containing protein</fullName>
    </recommendedName>
</protein>
<name>A0A401PYL1_SCYTO</name>
<feature type="compositionally biased region" description="Basic and acidic residues" evidence="5">
    <location>
        <begin position="866"/>
        <end position="875"/>
    </location>
</feature>
<evidence type="ECO:0000256" key="3">
    <source>
        <dbReference type="ARBA" id="ARBA00023212"/>
    </source>
</evidence>
<feature type="compositionally biased region" description="Basic and acidic residues" evidence="5">
    <location>
        <begin position="927"/>
        <end position="940"/>
    </location>
</feature>
<dbReference type="GO" id="GO:0051015">
    <property type="term" value="F:actin filament binding"/>
    <property type="evidence" value="ECO:0007669"/>
    <property type="project" value="TreeGrafter"/>
</dbReference>
<evidence type="ECO:0000256" key="5">
    <source>
        <dbReference type="SAM" id="MobiDB-lite"/>
    </source>
</evidence>
<feature type="compositionally biased region" description="Polar residues" evidence="5">
    <location>
        <begin position="469"/>
        <end position="491"/>
    </location>
</feature>
<dbReference type="PROSITE" id="PS51460">
    <property type="entry name" value="GAR"/>
    <property type="match status" value="1"/>
</dbReference>
<dbReference type="Pfam" id="PF02187">
    <property type="entry name" value="GAS2"/>
    <property type="match status" value="1"/>
</dbReference>
<feature type="compositionally biased region" description="Low complexity" evidence="5">
    <location>
        <begin position="892"/>
        <end position="901"/>
    </location>
</feature>
<dbReference type="OMA" id="HPAGLHY"/>
<evidence type="ECO:0000256" key="1">
    <source>
        <dbReference type="ARBA" id="ARBA00004245"/>
    </source>
</evidence>
<proteinExistence type="inferred from homology"/>
<dbReference type="InterPro" id="IPR003108">
    <property type="entry name" value="GAR_dom"/>
</dbReference>
<dbReference type="GO" id="GO:0008093">
    <property type="term" value="F:cytoskeletal anchor activity"/>
    <property type="evidence" value="ECO:0007669"/>
    <property type="project" value="TreeGrafter"/>
</dbReference>
<dbReference type="EMBL" id="BFAA01009127">
    <property type="protein sequence ID" value="GCB78221.1"/>
    <property type="molecule type" value="Genomic_DNA"/>
</dbReference>
<dbReference type="FunFam" id="3.30.920.20:FF:000004">
    <property type="entry name" value="GAS2-like protein 1 isoform X1"/>
    <property type="match status" value="1"/>
</dbReference>
<reference evidence="8 9" key="1">
    <citation type="journal article" date="2018" name="Nat. Ecol. Evol.">
        <title>Shark genomes provide insights into elasmobranch evolution and the origin of vertebrates.</title>
        <authorList>
            <person name="Hara Y"/>
            <person name="Yamaguchi K"/>
            <person name="Onimaru K"/>
            <person name="Kadota M"/>
            <person name="Koyanagi M"/>
            <person name="Keeley SD"/>
            <person name="Tatsumi K"/>
            <person name="Tanaka K"/>
            <person name="Motone F"/>
            <person name="Kageyama Y"/>
            <person name="Nozu R"/>
            <person name="Adachi N"/>
            <person name="Nishimura O"/>
            <person name="Nakagawa R"/>
            <person name="Tanegashima C"/>
            <person name="Kiyatake I"/>
            <person name="Matsumoto R"/>
            <person name="Murakumo K"/>
            <person name="Nishida K"/>
            <person name="Terakita A"/>
            <person name="Kuratani S"/>
            <person name="Sato K"/>
            <person name="Hyodo S Kuraku.S."/>
        </authorList>
    </citation>
    <scope>NUCLEOTIDE SEQUENCE [LARGE SCALE GENOMIC DNA]</scope>
</reference>
<dbReference type="GO" id="GO:0001578">
    <property type="term" value="P:microtubule bundle formation"/>
    <property type="evidence" value="ECO:0007669"/>
    <property type="project" value="TreeGrafter"/>
</dbReference>
<evidence type="ECO:0000259" key="7">
    <source>
        <dbReference type="PROSITE" id="PS51460"/>
    </source>
</evidence>
<keyword evidence="9" id="KW-1185">Reference proteome</keyword>
<feature type="domain" description="Calponin-homology (CH)" evidence="6">
    <location>
        <begin position="26"/>
        <end position="153"/>
    </location>
</feature>
<feature type="region of interest" description="Disordered" evidence="5">
    <location>
        <begin position="335"/>
        <end position="418"/>
    </location>
</feature>
<dbReference type="GO" id="GO:0035371">
    <property type="term" value="C:microtubule plus-end"/>
    <property type="evidence" value="ECO:0007669"/>
    <property type="project" value="TreeGrafter"/>
</dbReference>
<dbReference type="GO" id="GO:0001725">
    <property type="term" value="C:stress fiber"/>
    <property type="evidence" value="ECO:0007669"/>
    <property type="project" value="TreeGrafter"/>
</dbReference>
<dbReference type="InterPro" id="IPR001715">
    <property type="entry name" value="CH_dom"/>
</dbReference>
<feature type="region of interest" description="Disordered" evidence="5">
    <location>
        <begin position="465"/>
        <end position="532"/>
    </location>
</feature>
<evidence type="ECO:0000313" key="8">
    <source>
        <dbReference type="EMBL" id="GCB78221.1"/>
    </source>
</evidence>
<dbReference type="InterPro" id="IPR036872">
    <property type="entry name" value="CH_dom_sf"/>
</dbReference>
<dbReference type="SUPFAM" id="SSF143575">
    <property type="entry name" value="GAS2 domain-like"/>
    <property type="match status" value="1"/>
</dbReference>
<dbReference type="AlphaFoldDB" id="A0A401PYL1"/>
<feature type="compositionally biased region" description="Basic and acidic residues" evidence="5">
    <location>
        <begin position="836"/>
        <end position="850"/>
    </location>
</feature>
<dbReference type="SMART" id="SM00243">
    <property type="entry name" value="GAS2"/>
    <property type="match status" value="1"/>
</dbReference>
<feature type="compositionally biased region" description="Polar residues" evidence="5">
    <location>
        <begin position="807"/>
        <end position="822"/>
    </location>
</feature>
<organism evidence="8 9">
    <name type="scientific">Scyliorhinus torazame</name>
    <name type="common">Cloudy catshark</name>
    <name type="synonym">Catulus torazame</name>
    <dbReference type="NCBI Taxonomy" id="75743"/>
    <lineage>
        <taxon>Eukaryota</taxon>
        <taxon>Metazoa</taxon>
        <taxon>Chordata</taxon>
        <taxon>Craniata</taxon>
        <taxon>Vertebrata</taxon>
        <taxon>Chondrichthyes</taxon>
        <taxon>Elasmobranchii</taxon>
        <taxon>Galeomorphii</taxon>
        <taxon>Galeoidea</taxon>
        <taxon>Carcharhiniformes</taxon>
        <taxon>Scyliorhinidae</taxon>
        <taxon>Scyliorhinus</taxon>
    </lineage>
</organism>
<dbReference type="GO" id="GO:1904825">
    <property type="term" value="P:protein localization to microtubule plus-end"/>
    <property type="evidence" value="ECO:0007669"/>
    <property type="project" value="TreeGrafter"/>
</dbReference>
<evidence type="ECO:0008006" key="10">
    <source>
        <dbReference type="Google" id="ProtNLM"/>
    </source>
</evidence>
<dbReference type="Proteomes" id="UP000288216">
    <property type="component" value="Unassembled WGS sequence"/>
</dbReference>
<feature type="compositionally biased region" description="Polar residues" evidence="5">
    <location>
        <begin position="379"/>
        <end position="402"/>
    </location>
</feature>
<feature type="compositionally biased region" description="Polar residues" evidence="5">
    <location>
        <begin position="906"/>
        <end position="922"/>
    </location>
</feature>
<comment type="caution">
    <text evidence="8">The sequence shown here is derived from an EMBL/GenBank/DDBJ whole genome shotgun (WGS) entry which is preliminary data.</text>
</comment>
<evidence type="ECO:0000259" key="6">
    <source>
        <dbReference type="PROSITE" id="PS50021"/>
    </source>
</evidence>
<evidence type="ECO:0000256" key="4">
    <source>
        <dbReference type="ARBA" id="ARBA00038441"/>
    </source>
</evidence>
<comment type="subcellular location">
    <subcellularLocation>
        <location evidence="1">Cytoplasm</location>
        <location evidence="1">Cytoskeleton</location>
    </subcellularLocation>
</comment>
<dbReference type="GO" id="GO:0005884">
    <property type="term" value="C:actin filament"/>
    <property type="evidence" value="ECO:0007669"/>
    <property type="project" value="TreeGrafter"/>
</dbReference>
<dbReference type="GO" id="GO:0031110">
    <property type="term" value="P:regulation of microtubule polymerization or depolymerization"/>
    <property type="evidence" value="ECO:0007669"/>
    <property type="project" value="TreeGrafter"/>
</dbReference>
<dbReference type="Gene3D" id="3.30.920.20">
    <property type="entry name" value="Gas2-like domain"/>
    <property type="match status" value="1"/>
</dbReference>
<dbReference type="GO" id="GO:0008017">
    <property type="term" value="F:microtubule binding"/>
    <property type="evidence" value="ECO:0007669"/>
    <property type="project" value="InterPro"/>
</dbReference>
<dbReference type="SUPFAM" id="SSF47576">
    <property type="entry name" value="Calponin-homology domain, CH-domain"/>
    <property type="match status" value="1"/>
</dbReference>
<evidence type="ECO:0000256" key="2">
    <source>
        <dbReference type="ARBA" id="ARBA00022490"/>
    </source>
</evidence>
<feature type="domain" description="GAR" evidence="7">
    <location>
        <begin position="195"/>
        <end position="267"/>
    </location>
</feature>
<accession>A0A401PYL1</accession>
<dbReference type="SMART" id="SM00033">
    <property type="entry name" value="CH"/>
    <property type="match status" value="1"/>
</dbReference>
<feature type="compositionally biased region" description="Basic and acidic residues" evidence="5">
    <location>
        <begin position="957"/>
        <end position="972"/>
    </location>
</feature>
<dbReference type="PROSITE" id="PS50021">
    <property type="entry name" value="CH"/>
    <property type="match status" value="1"/>
</dbReference>
<keyword evidence="2" id="KW-0963">Cytoplasm</keyword>
<dbReference type="InterPro" id="IPR036534">
    <property type="entry name" value="GAR_dom_sf"/>
</dbReference>
<dbReference type="FunFam" id="1.10.418.10:FF:000047">
    <property type="entry name" value="Growth arrest specific 2 like 1"/>
    <property type="match status" value="1"/>
</dbReference>
<gene>
    <name evidence="8" type="ORF">scyTo_0015789</name>
</gene>
<dbReference type="Gene3D" id="1.10.418.10">
    <property type="entry name" value="Calponin-like domain"/>
    <property type="match status" value="1"/>
</dbReference>
<dbReference type="PANTHER" id="PTHR46756:SF26">
    <property type="entry name" value="GAS2-LIKE PROTEIN 2B"/>
    <property type="match status" value="1"/>
</dbReference>
<keyword evidence="3" id="KW-0206">Cytoskeleton</keyword>
<dbReference type="PANTHER" id="PTHR46756">
    <property type="entry name" value="TRANSGELIN"/>
    <property type="match status" value="1"/>
</dbReference>
<comment type="similarity">
    <text evidence="4">Belongs to the GAS2 family.</text>
</comment>
<dbReference type="GO" id="GO:0005737">
    <property type="term" value="C:cytoplasm"/>
    <property type="evidence" value="ECO:0007669"/>
    <property type="project" value="TreeGrafter"/>
</dbReference>
<feature type="region of interest" description="Disordered" evidence="5">
    <location>
        <begin position="807"/>
        <end position="972"/>
    </location>
</feature>
<dbReference type="OrthoDB" id="206130at2759"/>
<dbReference type="STRING" id="75743.A0A401PYL1"/>